<dbReference type="GO" id="GO:0008270">
    <property type="term" value="F:zinc ion binding"/>
    <property type="evidence" value="ECO:0007669"/>
    <property type="project" value="InterPro"/>
</dbReference>
<name>A0A8H8RUN7_9HELO</name>
<dbReference type="GO" id="GO:0000981">
    <property type="term" value="F:DNA-binding transcription factor activity, RNA polymerase II-specific"/>
    <property type="evidence" value="ECO:0007669"/>
    <property type="project" value="InterPro"/>
</dbReference>
<dbReference type="PANTHER" id="PTHR47657:SF14">
    <property type="entry name" value="ZN(2)-C6 FUNGAL-TYPE DOMAIN-CONTAINING PROTEIN"/>
    <property type="match status" value="1"/>
</dbReference>
<proteinExistence type="predicted"/>
<keyword evidence="5" id="KW-1185">Reference proteome</keyword>
<reference evidence="4 5" key="1">
    <citation type="submission" date="2018-05" db="EMBL/GenBank/DDBJ databases">
        <title>Genome sequencing and assembly of the regulated plant pathogen Lachnellula willkommii and related sister species for the development of diagnostic species identification markers.</title>
        <authorList>
            <person name="Giroux E."/>
            <person name="Bilodeau G."/>
        </authorList>
    </citation>
    <scope>NUCLEOTIDE SEQUENCE [LARGE SCALE GENOMIC DNA]</scope>
    <source>
        <strain evidence="4 5">CBS 160.35</strain>
    </source>
</reference>
<dbReference type="EMBL" id="QGMI01000399">
    <property type="protein sequence ID" value="TVY41322.1"/>
    <property type="molecule type" value="Genomic_DNA"/>
</dbReference>
<evidence type="ECO:0000256" key="1">
    <source>
        <dbReference type="ARBA" id="ARBA00023242"/>
    </source>
</evidence>
<keyword evidence="1" id="KW-0539">Nucleus</keyword>
<dbReference type="InterPro" id="IPR052400">
    <property type="entry name" value="Zn2-C6_fungal_TF"/>
</dbReference>
<dbReference type="OrthoDB" id="3546279at2759"/>
<evidence type="ECO:0000313" key="5">
    <source>
        <dbReference type="Proteomes" id="UP000443090"/>
    </source>
</evidence>
<dbReference type="SMART" id="SM00066">
    <property type="entry name" value="GAL4"/>
    <property type="match status" value="1"/>
</dbReference>
<dbReference type="SUPFAM" id="SSF57701">
    <property type="entry name" value="Zn2/Cys6 DNA-binding domain"/>
    <property type="match status" value="1"/>
</dbReference>
<evidence type="ECO:0000259" key="3">
    <source>
        <dbReference type="PROSITE" id="PS50048"/>
    </source>
</evidence>
<dbReference type="CDD" id="cd00067">
    <property type="entry name" value="GAL4"/>
    <property type="match status" value="1"/>
</dbReference>
<dbReference type="Proteomes" id="UP000443090">
    <property type="component" value="Unassembled WGS sequence"/>
</dbReference>
<feature type="compositionally biased region" description="Low complexity" evidence="2">
    <location>
        <begin position="67"/>
        <end position="97"/>
    </location>
</feature>
<dbReference type="PANTHER" id="PTHR47657">
    <property type="entry name" value="STEROL REGULATORY ELEMENT-BINDING PROTEIN ECM22"/>
    <property type="match status" value="1"/>
</dbReference>
<dbReference type="PROSITE" id="PS50048">
    <property type="entry name" value="ZN2_CY6_FUNGAL_2"/>
    <property type="match status" value="1"/>
</dbReference>
<gene>
    <name evidence="4" type="primary">UPC2_2</name>
    <name evidence="4" type="ORF">LOCC1_G004936</name>
</gene>
<accession>A0A8H8RUN7</accession>
<feature type="region of interest" description="Disordered" evidence="2">
    <location>
        <begin position="1"/>
        <end position="21"/>
    </location>
</feature>
<sequence>MADTHQTRALRPHTKSKSGCRACKVRKVKCSEARPSCTSCLRRKEACEYDYERIRFRHVRPDAENQTTAPSTAVTTSAAQSPASAPSSSSTSRRGPSSPTPPYSSVGDFSSWIDGESTERRLLELRLLHHFTSCTVQSGFPGCHDEVIFEMWWRDAPALALKHTFLLNIIISIAALHITKIHPEQAEMADAHRVYFNAAVAGLRCAVRDINGENAEAVCISNVLIALPSFIMLQKSDMQTYSPPLQLFSLLATNIPLFKSAWHLLPLGSKVYTFTTAKPHIMDFLVETRKDMYREPFQAFLAWRAVGEVVDQENQEAYEFAMGFVGCILANIENQLEASPLRRLLYSFPTLVPPVFVERLKERNPRALTVLAYYFCLAKAMDNVWWMRGIAEREVFGIQSLLPEEWQWAMSWPLQKIAGFAASGMPPIS</sequence>
<evidence type="ECO:0000256" key="2">
    <source>
        <dbReference type="SAM" id="MobiDB-lite"/>
    </source>
</evidence>
<organism evidence="4 5">
    <name type="scientific">Lachnellula occidentalis</name>
    <dbReference type="NCBI Taxonomy" id="215460"/>
    <lineage>
        <taxon>Eukaryota</taxon>
        <taxon>Fungi</taxon>
        <taxon>Dikarya</taxon>
        <taxon>Ascomycota</taxon>
        <taxon>Pezizomycotina</taxon>
        <taxon>Leotiomycetes</taxon>
        <taxon>Helotiales</taxon>
        <taxon>Lachnaceae</taxon>
        <taxon>Lachnellula</taxon>
    </lineage>
</organism>
<dbReference type="InterPro" id="IPR036864">
    <property type="entry name" value="Zn2-C6_fun-type_DNA-bd_sf"/>
</dbReference>
<feature type="compositionally biased region" description="Basic residues" evidence="2">
    <location>
        <begin position="8"/>
        <end position="21"/>
    </location>
</feature>
<dbReference type="AlphaFoldDB" id="A0A8H8RUN7"/>
<feature type="domain" description="Zn(2)-C6 fungal-type" evidence="3">
    <location>
        <begin position="19"/>
        <end position="49"/>
    </location>
</feature>
<dbReference type="InterPro" id="IPR001138">
    <property type="entry name" value="Zn2Cys6_DnaBD"/>
</dbReference>
<comment type="caution">
    <text evidence="4">The sequence shown here is derived from an EMBL/GenBank/DDBJ whole genome shotgun (WGS) entry which is preliminary data.</text>
</comment>
<evidence type="ECO:0000313" key="4">
    <source>
        <dbReference type="EMBL" id="TVY41322.1"/>
    </source>
</evidence>
<feature type="region of interest" description="Disordered" evidence="2">
    <location>
        <begin position="60"/>
        <end position="103"/>
    </location>
</feature>
<dbReference type="Gene3D" id="4.10.240.10">
    <property type="entry name" value="Zn(2)-C6 fungal-type DNA-binding domain"/>
    <property type="match status" value="1"/>
</dbReference>
<dbReference type="Pfam" id="PF00172">
    <property type="entry name" value="Zn_clus"/>
    <property type="match status" value="1"/>
</dbReference>
<protein>
    <submittedName>
        <fullName evidence="4">Sterol uptake control protein</fullName>
    </submittedName>
</protein>
<dbReference type="PROSITE" id="PS00463">
    <property type="entry name" value="ZN2_CY6_FUNGAL_1"/>
    <property type="match status" value="1"/>
</dbReference>